<dbReference type="InterPro" id="IPR017911">
    <property type="entry name" value="MacB-like_ATP-bd"/>
</dbReference>
<evidence type="ECO:0000313" key="6">
    <source>
        <dbReference type="EMBL" id="PJI86697.1"/>
    </source>
</evidence>
<dbReference type="InterPro" id="IPR027417">
    <property type="entry name" value="P-loop_NTPase"/>
</dbReference>
<protein>
    <submittedName>
        <fullName evidence="6">Putative ABC transport system ATP-binding protein</fullName>
    </submittedName>
</protein>
<dbReference type="PROSITE" id="PS00211">
    <property type="entry name" value="ABC_TRANSPORTER_1"/>
    <property type="match status" value="1"/>
</dbReference>
<dbReference type="GO" id="GO:0005886">
    <property type="term" value="C:plasma membrane"/>
    <property type="evidence" value="ECO:0007669"/>
    <property type="project" value="TreeGrafter"/>
</dbReference>
<dbReference type="InterPro" id="IPR015854">
    <property type="entry name" value="ABC_transpr_LolD-like"/>
</dbReference>
<dbReference type="Gene3D" id="3.40.50.300">
    <property type="entry name" value="P-loop containing nucleotide triphosphate hydrolases"/>
    <property type="match status" value="1"/>
</dbReference>
<dbReference type="FunFam" id="3.40.50.300:FF:000032">
    <property type="entry name" value="Export ABC transporter ATP-binding protein"/>
    <property type="match status" value="1"/>
</dbReference>
<keyword evidence="7" id="KW-1185">Reference proteome</keyword>
<dbReference type="RefSeq" id="WP_100350725.1">
    <property type="nucleotide sequence ID" value="NZ_PGTZ01000010.1"/>
</dbReference>
<comment type="caution">
    <text evidence="6">The sequence shown here is derived from an EMBL/GenBank/DDBJ whole genome shotgun (WGS) entry which is preliminary data.</text>
</comment>
<dbReference type="InterPro" id="IPR003439">
    <property type="entry name" value="ABC_transporter-like_ATP-bd"/>
</dbReference>
<dbReference type="Proteomes" id="UP000231586">
    <property type="component" value="Unassembled WGS sequence"/>
</dbReference>
<dbReference type="SMART" id="SM00382">
    <property type="entry name" value="AAA"/>
    <property type="match status" value="1"/>
</dbReference>
<dbReference type="GO" id="GO:0098796">
    <property type="term" value="C:membrane protein complex"/>
    <property type="evidence" value="ECO:0007669"/>
    <property type="project" value="UniProtKB-ARBA"/>
</dbReference>
<keyword evidence="1" id="KW-0813">Transport</keyword>
<feature type="region of interest" description="Disordered" evidence="4">
    <location>
        <begin position="1"/>
        <end position="21"/>
    </location>
</feature>
<reference evidence="6 7" key="1">
    <citation type="submission" date="2017-11" db="EMBL/GenBank/DDBJ databases">
        <title>Genomic Encyclopedia of Archaeal and Bacterial Type Strains, Phase II (KMG-II): From Individual Species to Whole Genera.</title>
        <authorList>
            <person name="Goeker M."/>
        </authorList>
    </citation>
    <scope>NUCLEOTIDE SEQUENCE [LARGE SCALE GENOMIC DNA]</scope>
    <source>
        <strain evidence="6 7">DSM 22413</strain>
    </source>
</reference>
<proteinExistence type="predicted"/>
<name>A0A2M8W6Y7_9MICO</name>
<dbReference type="GO" id="GO:0005524">
    <property type="term" value="F:ATP binding"/>
    <property type="evidence" value="ECO:0007669"/>
    <property type="project" value="UniProtKB-KW"/>
</dbReference>
<dbReference type="Pfam" id="PF00005">
    <property type="entry name" value="ABC_tran"/>
    <property type="match status" value="1"/>
</dbReference>
<accession>A0A2M8W6Y7</accession>
<dbReference type="OrthoDB" id="9802264at2"/>
<evidence type="ECO:0000256" key="3">
    <source>
        <dbReference type="ARBA" id="ARBA00022840"/>
    </source>
</evidence>
<dbReference type="EMBL" id="PGTZ01000010">
    <property type="protein sequence ID" value="PJI86697.1"/>
    <property type="molecule type" value="Genomic_DNA"/>
</dbReference>
<dbReference type="AlphaFoldDB" id="A0A2M8W6Y7"/>
<evidence type="ECO:0000313" key="7">
    <source>
        <dbReference type="Proteomes" id="UP000231586"/>
    </source>
</evidence>
<dbReference type="PANTHER" id="PTHR24220:SF86">
    <property type="entry name" value="ABC TRANSPORTER ABCH.1"/>
    <property type="match status" value="1"/>
</dbReference>
<gene>
    <name evidence="6" type="ORF">CLV34_2617</name>
</gene>
<evidence type="ECO:0000256" key="4">
    <source>
        <dbReference type="SAM" id="MobiDB-lite"/>
    </source>
</evidence>
<keyword evidence="3 6" id="KW-0067">ATP-binding</keyword>
<dbReference type="InterPro" id="IPR003593">
    <property type="entry name" value="AAA+_ATPase"/>
</dbReference>
<dbReference type="PANTHER" id="PTHR24220">
    <property type="entry name" value="IMPORT ATP-BINDING PROTEIN"/>
    <property type="match status" value="1"/>
</dbReference>
<organism evidence="6 7">
    <name type="scientific">Luteimicrobium subarcticum</name>
    <dbReference type="NCBI Taxonomy" id="620910"/>
    <lineage>
        <taxon>Bacteria</taxon>
        <taxon>Bacillati</taxon>
        <taxon>Actinomycetota</taxon>
        <taxon>Actinomycetes</taxon>
        <taxon>Micrococcales</taxon>
        <taxon>Luteimicrobium</taxon>
    </lineage>
</organism>
<dbReference type="CDD" id="cd03255">
    <property type="entry name" value="ABC_MJ0796_LolCDE_FtsE"/>
    <property type="match status" value="1"/>
</dbReference>
<dbReference type="SUPFAM" id="SSF52540">
    <property type="entry name" value="P-loop containing nucleoside triphosphate hydrolases"/>
    <property type="match status" value="1"/>
</dbReference>
<evidence type="ECO:0000256" key="2">
    <source>
        <dbReference type="ARBA" id="ARBA00022741"/>
    </source>
</evidence>
<sequence>MTTTTTTTAPWAASDAGAPATSTPVIELAGGRKTYRSGSIEFEALRGVDLRIDRGEYVAIMGPSGSGKSTLMNVLGCLDVLTTGEYRLAGNDVGELDEIDLATLRNEEIGFVFQQFHLLPSLSAWRNVELPLMYRGTQRAERKERASAALERVGLGDRLENRPGELSGGQQQRVAVARALVGEPALILADEPTGNLDTVSTEDVLALFDELHAQGRTIVLITHEPEVAERARRVVRVRDGVIQSDGPASALHDDRGYLHHDENGGVR</sequence>
<feature type="region of interest" description="Disordered" evidence="4">
    <location>
        <begin position="245"/>
        <end position="267"/>
    </location>
</feature>
<dbReference type="GO" id="GO:0022857">
    <property type="term" value="F:transmembrane transporter activity"/>
    <property type="evidence" value="ECO:0007669"/>
    <property type="project" value="TreeGrafter"/>
</dbReference>
<feature type="domain" description="ABC transporter" evidence="5">
    <location>
        <begin position="26"/>
        <end position="264"/>
    </location>
</feature>
<feature type="compositionally biased region" description="Basic and acidic residues" evidence="4">
    <location>
        <begin position="251"/>
        <end position="267"/>
    </location>
</feature>
<dbReference type="PROSITE" id="PS50893">
    <property type="entry name" value="ABC_TRANSPORTER_2"/>
    <property type="match status" value="1"/>
</dbReference>
<dbReference type="GO" id="GO:0016887">
    <property type="term" value="F:ATP hydrolysis activity"/>
    <property type="evidence" value="ECO:0007669"/>
    <property type="project" value="InterPro"/>
</dbReference>
<evidence type="ECO:0000259" key="5">
    <source>
        <dbReference type="PROSITE" id="PS50893"/>
    </source>
</evidence>
<dbReference type="InterPro" id="IPR017871">
    <property type="entry name" value="ABC_transporter-like_CS"/>
</dbReference>
<evidence type="ECO:0000256" key="1">
    <source>
        <dbReference type="ARBA" id="ARBA00022448"/>
    </source>
</evidence>
<keyword evidence="2" id="KW-0547">Nucleotide-binding</keyword>